<dbReference type="InterPro" id="IPR050383">
    <property type="entry name" value="GlyoxalaseI/FosfomycinResist"/>
</dbReference>
<reference evidence="2 3" key="1">
    <citation type="submission" date="2024-09" db="EMBL/GenBank/DDBJ databases">
        <authorList>
            <person name="Sun Q."/>
            <person name="Mori K."/>
        </authorList>
    </citation>
    <scope>NUCLEOTIDE SEQUENCE [LARGE SCALE GENOMIC DNA]</scope>
    <source>
        <strain evidence="2 3">CCM 8677</strain>
    </source>
</reference>
<dbReference type="InterPro" id="IPR025870">
    <property type="entry name" value="Glyoxalase-like_dom"/>
</dbReference>
<keyword evidence="3" id="KW-1185">Reference proteome</keyword>
<gene>
    <name evidence="2" type="ORF">ACFFJH_10180</name>
</gene>
<accession>A0ABV6IH36</accession>
<dbReference type="Proteomes" id="UP001589844">
    <property type="component" value="Unassembled WGS sequence"/>
</dbReference>
<dbReference type="PROSITE" id="PS51819">
    <property type="entry name" value="VOC"/>
    <property type="match status" value="1"/>
</dbReference>
<evidence type="ECO:0000313" key="2">
    <source>
        <dbReference type="EMBL" id="MFC0350174.1"/>
    </source>
</evidence>
<protein>
    <submittedName>
        <fullName evidence="2">VOC family protein</fullName>
    </submittedName>
</protein>
<dbReference type="InterPro" id="IPR029068">
    <property type="entry name" value="Glyas_Bleomycin-R_OHBP_Dase"/>
</dbReference>
<dbReference type="InterPro" id="IPR037523">
    <property type="entry name" value="VOC_core"/>
</dbReference>
<dbReference type="PANTHER" id="PTHR21366:SF22">
    <property type="entry name" value="VOC DOMAIN-CONTAINING PROTEIN"/>
    <property type="match status" value="1"/>
</dbReference>
<dbReference type="SUPFAM" id="SSF54593">
    <property type="entry name" value="Glyoxalase/Bleomycin resistance protein/Dihydroxybiphenyl dioxygenase"/>
    <property type="match status" value="1"/>
</dbReference>
<evidence type="ECO:0000259" key="1">
    <source>
        <dbReference type="PROSITE" id="PS51819"/>
    </source>
</evidence>
<dbReference type="Gene3D" id="3.10.180.10">
    <property type="entry name" value="2,3-Dihydroxybiphenyl 1,2-Dioxygenase, domain 1"/>
    <property type="match status" value="1"/>
</dbReference>
<dbReference type="EMBL" id="JBHLXJ010000009">
    <property type="protein sequence ID" value="MFC0350174.1"/>
    <property type="molecule type" value="Genomic_DNA"/>
</dbReference>
<name>A0ABV6IH36_9BURK</name>
<dbReference type="Pfam" id="PF12681">
    <property type="entry name" value="Glyoxalase_2"/>
    <property type="match status" value="1"/>
</dbReference>
<feature type="domain" description="VOC" evidence="1">
    <location>
        <begin position="2"/>
        <end position="124"/>
    </location>
</feature>
<evidence type="ECO:0000313" key="3">
    <source>
        <dbReference type="Proteomes" id="UP001589844"/>
    </source>
</evidence>
<dbReference type="CDD" id="cd07264">
    <property type="entry name" value="VOC_like"/>
    <property type="match status" value="1"/>
</dbReference>
<comment type="caution">
    <text evidence="2">The sequence shown here is derived from an EMBL/GenBank/DDBJ whole genome shotgun (WGS) entry which is preliminary data.</text>
</comment>
<organism evidence="2 3">
    <name type="scientific">Undibacterium danionis</name>
    <dbReference type="NCBI Taxonomy" id="1812100"/>
    <lineage>
        <taxon>Bacteria</taxon>
        <taxon>Pseudomonadati</taxon>
        <taxon>Pseudomonadota</taxon>
        <taxon>Betaproteobacteria</taxon>
        <taxon>Burkholderiales</taxon>
        <taxon>Oxalobacteraceae</taxon>
        <taxon>Undibacterium</taxon>
    </lineage>
</organism>
<dbReference type="PANTHER" id="PTHR21366">
    <property type="entry name" value="GLYOXALASE FAMILY PROTEIN"/>
    <property type="match status" value="1"/>
</dbReference>
<dbReference type="RefSeq" id="WP_390212420.1">
    <property type="nucleotide sequence ID" value="NZ_JBHLXJ010000009.1"/>
</dbReference>
<proteinExistence type="predicted"/>
<sequence>MQFAYTILYVNDVKQSLVFYEKAFGMQTRFLHESGEYGELETGSTALAFSSRALMQQLGKQVSVPDPHHPAFEIALVSSDVPAAVSKAVAAGAILIQEPKEMPWGQTIAYVADKDGVLVEICTSMQA</sequence>